<keyword evidence="1" id="KW-1133">Transmembrane helix</keyword>
<dbReference type="EMBL" id="BAABJP010000011">
    <property type="protein sequence ID" value="GAA5156317.1"/>
    <property type="molecule type" value="Genomic_DNA"/>
</dbReference>
<organism evidence="2 3">
    <name type="scientific">Pseudonocardia eucalypti</name>
    <dbReference type="NCBI Taxonomy" id="648755"/>
    <lineage>
        <taxon>Bacteria</taxon>
        <taxon>Bacillati</taxon>
        <taxon>Actinomycetota</taxon>
        <taxon>Actinomycetes</taxon>
        <taxon>Pseudonocardiales</taxon>
        <taxon>Pseudonocardiaceae</taxon>
        <taxon>Pseudonocardia</taxon>
    </lineage>
</organism>
<keyword evidence="1" id="KW-0812">Transmembrane</keyword>
<feature type="transmembrane region" description="Helical" evidence="1">
    <location>
        <begin position="65"/>
        <end position="81"/>
    </location>
</feature>
<evidence type="ECO:0000256" key="1">
    <source>
        <dbReference type="SAM" id="Phobius"/>
    </source>
</evidence>
<evidence type="ECO:0000313" key="2">
    <source>
        <dbReference type="EMBL" id="GAA5156317.1"/>
    </source>
</evidence>
<feature type="transmembrane region" description="Helical" evidence="1">
    <location>
        <begin position="87"/>
        <end position="107"/>
    </location>
</feature>
<keyword evidence="3" id="KW-1185">Reference proteome</keyword>
<evidence type="ECO:0000313" key="3">
    <source>
        <dbReference type="Proteomes" id="UP001428817"/>
    </source>
</evidence>
<reference evidence="3" key="1">
    <citation type="journal article" date="2019" name="Int. J. Syst. Evol. Microbiol.">
        <title>The Global Catalogue of Microorganisms (GCM) 10K type strain sequencing project: providing services to taxonomists for standard genome sequencing and annotation.</title>
        <authorList>
            <consortium name="The Broad Institute Genomics Platform"/>
            <consortium name="The Broad Institute Genome Sequencing Center for Infectious Disease"/>
            <person name="Wu L."/>
            <person name="Ma J."/>
        </authorList>
    </citation>
    <scope>NUCLEOTIDE SEQUENCE [LARGE SCALE GENOMIC DNA]</scope>
    <source>
        <strain evidence="3">JCM 18303</strain>
    </source>
</reference>
<comment type="caution">
    <text evidence="2">The sequence shown here is derived from an EMBL/GenBank/DDBJ whole genome shotgun (WGS) entry which is preliminary data.</text>
</comment>
<proteinExistence type="predicted"/>
<accession>A0ABP9Q7L4</accession>
<protein>
    <recommendedName>
        <fullName evidence="4">DUF3040 domain-containing protein</fullName>
    </recommendedName>
</protein>
<dbReference type="RefSeq" id="WP_185059751.1">
    <property type="nucleotide sequence ID" value="NZ_BAABJP010000011.1"/>
</dbReference>
<name>A0ABP9Q7L4_9PSEU</name>
<evidence type="ECO:0008006" key="4">
    <source>
        <dbReference type="Google" id="ProtNLM"/>
    </source>
</evidence>
<keyword evidence="1" id="KW-0472">Membrane</keyword>
<gene>
    <name evidence="2" type="ORF">GCM10023321_31840</name>
</gene>
<dbReference type="Proteomes" id="UP001428817">
    <property type="component" value="Unassembled WGS sequence"/>
</dbReference>
<sequence>MTAALPPEPRKPAPLTPSEQCAFADITDRLAGNDTNLAASTAQNDAAHEDWVPIRLGLPALFKPVALRTLTLAVLGLAVVLTPAAWWSVLALSLVMFGLPCLVLFLIDRENRA</sequence>